<feature type="region of interest" description="Disordered" evidence="1">
    <location>
        <begin position="1"/>
        <end position="20"/>
    </location>
</feature>
<feature type="compositionally biased region" description="Polar residues" evidence="1">
    <location>
        <begin position="369"/>
        <end position="379"/>
    </location>
</feature>
<feature type="region of interest" description="Disordered" evidence="1">
    <location>
        <begin position="310"/>
        <end position="341"/>
    </location>
</feature>
<organism evidence="2 3">
    <name type="scientific">Penaeus vannamei</name>
    <name type="common">Whiteleg shrimp</name>
    <name type="synonym">Litopenaeus vannamei</name>
    <dbReference type="NCBI Taxonomy" id="6689"/>
    <lineage>
        <taxon>Eukaryota</taxon>
        <taxon>Metazoa</taxon>
        <taxon>Ecdysozoa</taxon>
        <taxon>Arthropoda</taxon>
        <taxon>Crustacea</taxon>
        <taxon>Multicrustacea</taxon>
        <taxon>Malacostraca</taxon>
        <taxon>Eumalacostraca</taxon>
        <taxon>Eucarida</taxon>
        <taxon>Decapoda</taxon>
        <taxon>Dendrobranchiata</taxon>
        <taxon>Penaeoidea</taxon>
        <taxon>Penaeidae</taxon>
        <taxon>Penaeus</taxon>
    </lineage>
</organism>
<gene>
    <name evidence="2" type="ORF">C7M84_013763</name>
</gene>
<feature type="compositionally biased region" description="Basic and acidic residues" evidence="1">
    <location>
        <begin position="65"/>
        <end position="78"/>
    </location>
</feature>
<dbReference type="AlphaFoldDB" id="A0A3R7NF28"/>
<feature type="region of interest" description="Disordered" evidence="1">
    <location>
        <begin position="56"/>
        <end position="81"/>
    </location>
</feature>
<accession>A0A3R7NF28</accession>
<feature type="region of interest" description="Disordered" evidence="1">
    <location>
        <begin position="354"/>
        <end position="383"/>
    </location>
</feature>
<feature type="compositionally biased region" description="Pro residues" evidence="1">
    <location>
        <begin position="357"/>
        <end position="366"/>
    </location>
</feature>
<feature type="region of interest" description="Disordered" evidence="1">
    <location>
        <begin position="103"/>
        <end position="140"/>
    </location>
</feature>
<sequence>MSNQTQKCRIRRKNAEKFGRKSSRLALESFAKTVPSASPTYSSSRHFPYPPFPLPIPVPVNPPQHLDRSHPSPSDRRSSNHHLPTLLITSALIISLLPSNLPPRDPPPALPPVIGARCPSYTRTSPQPAKPDPHPNTTLSALIPPGTRADHQVRPHNLTATITRANTNLSPFQCNDDHNRLLRASNSTTLVRISARYAVNPSESSPTQLYYPTQPSTTPLPLPPPTRLSPIPLHQRLALITPLHLIRPSLHTRARLTPLTSTTRQHIYTTNLMAASDLALFTHRTPATTLRYLFTLISSPIMPHLHHQHSVTSHTLHSQTTQRSDTITSEPTKNATTPEPRYLANKLKREAPVLPTRYPPQVPPHSHPLQPSNHNTTHLSCAPRPTDLSISALTYLTTVHSSKSSLNPSKTQHPT</sequence>
<dbReference type="EMBL" id="QCYY01000272">
    <property type="protein sequence ID" value="ROT85458.1"/>
    <property type="molecule type" value="Genomic_DNA"/>
</dbReference>
<evidence type="ECO:0000313" key="3">
    <source>
        <dbReference type="Proteomes" id="UP000283509"/>
    </source>
</evidence>
<name>A0A3R7NF28_PENVA</name>
<evidence type="ECO:0000256" key="1">
    <source>
        <dbReference type="SAM" id="MobiDB-lite"/>
    </source>
</evidence>
<reference evidence="2 3" key="2">
    <citation type="submission" date="2019-01" db="EMBL/GenBank/DDBJ databases">
        <title>The decoding of complex shrimp genome reveals the adaptation for benthos swimmer, frequently molting mechanism and breeding impact on genome.</title>
        <authorList>
            <person name="Sun Y."/>
            <person name="Gao Y."/>
            <person name="Yu Y."/>
        </authorList>
    </citation>
    <scope>NUCLEOTIDE SEQUENCE [LARGE SCALE GENOMIC DNA]</scope>
    <source>
        <tissue evidence="2">Muscle</tissue>
    </source>
</reference>
<proteinExistence type="predicted"/>
<keyword evidence="3" id="KW-1185">Reference proteome</keyword>
<evidence type="ECO:0000313" key="2">
    <source>
        <dbReference type="EMBL" id="ROT85458.1"/>
    </source>
</evidence>
<protein>
    <submittedName>
        <fullName evidence="2">Uncharacterized protein</fullName>
    </submittedName>
</protein>
<feature type="compositionally biased region" description="Polar residues" evidence="1">
    <location>
        <begin position="310"/>
        <end position="337"/>
    </location>
</feature>
<comment type="caution">
    <text evidence="2">The sequence shown here is derived from an EMBL/GenBank/DDBJ whole genome shotgun (WGS) entry which is preliminary data.</text>
</comment>
<reference evidence="2 3" key="1">
    <citation type="submission" date="2018-04" db="EMBL/GenBank/DDBJ databases">
        <authorList>
            <person name="Zhang X."/>
            <person name="Yuan J."/>
            <person name="Li F."/>
            <person name="Xiang J."/>
        </authorList>
    </citation>
    <scope>NUCLEOTIDE SEQUENCE [LARGE SCALE GENOMIC DNA]</scope>
    <source>
        <tissue evidence="2">Muscle</tissue>
    </source>
</reference>
<dbReference type="Proteomes" id="UP000283509">
    <property type="component" value="Unassembled WGS sequence"/>
</dbReference>